<evidence type="ECO:0000256" key="1">
    <source>
        <dbReference type="SAM" id="MobiDB-lite"/>
    </source>
</evidence>
<organism evidence="2 3">
    <name type="scientific">Ceratocystis pirilliformis</name>
    <dbReference type="NCBI Taxonomy" id="259994"/>
    <lineage>
        <taxon>Eukaryota</taxon>
        <taxon>Fungi</taxon>
        <taxon>Dikarya</taxon>
        <taxon>Ascomycota</taxon>
        <taxon>Pezizomycotina</taxon>
        <taxon>Sordariomycetes</taxon>
        <taxon>Hypocreomycetidae</taxon>
        <taxon>Microascales</taxon>
        <taxon>Ceratocystidaceae</taxon>
        <taxon>Ceratocystis</taxon>
    </lineage>
</organism>
<name>A0ABR3Z8J7_9PEZI</name>
<protein>
    <submittedName>
        <fullName evidence="2">Uncharacterized protein</fullName>
    </submittedName>
</protein>
<evidence type="ECO:0000313" key="3">
    <source>
        <dbReference type="Proteomes" id="UP001583280"/>
    </source>
</evidence>
<proteinExistence type="predicted"/>
<sequence>MPWTLCSEKSTPPKLGEFHLELRSHRRYCTDPGRYLGTCDRPAYSVEQKQPALTPSPFVPAPACDIREVGVGAYITRKPLGLNCGTAEMLLALAAWRKRQRERRSGTNRSVRSLQISAPTNFRHVASQSFSTTPGGIFDVQAYDQSDSQPSFHLLELSIHQASQRLSPILPHFQLPQSAASSQLSLHDTDDAKRNIYNSSPSRTLSFHLPRRALCTPQHQFPGAIAEGEEETNIDICPRSYYRPPSCTHIAPRSEKAVERIASAIIERELLERAIEDCIERESPYFSSRPSTAITSSRRNETTNTETPILSVPTLSASVDSFAHRVHGTINEQLPMRRFSPSPLMSNSLPSSPATHSVKSRVISHSTTAIDTITPPLPLVLRPPLRKKRAFSRVSSWLLLKQEPWRQHHRDMSLDSVTNSPRPITDRDGFYQCFTPPLLKDESLDGESIESVLDWDSGDDEQVLKTTQAWPVHHTSRNIRKHKEDSTPSANESSRASFSSSELIVPVVGVAF</sequence>
<dbReference type="Proteomes" id="UP001583280">
    <property type="component" value="Unassembled WGS sequence"/>
</dbReference>
<feature type="region of interest" description="Disordered" evidence="1">
    <location>
        <begin position="286"/>
        <end position="307"/>
    </location>
</feature>
<dbReference type="EMBL" id="JAWDJO010000052">
    <property type="protein sequence ID" value="KAL1896934.1"/>
    <property type="molecule type" value="Genomic_DNA"/>
</dbReference>
<evidence type="ECO:0000313" key="2">
    <source>
        <dbReference type="EMBL" id="KAL1896934.1"/>
    </source>
</evidence>
<keyword evidence="3" id="KW-1185">Reference proteome</keyword>
<feature type="region of interest" description="Disordered" evidence="1">
    <location>
        <begin position="474"/>
        <end position="496"/>
    </location>
</feature>
<reference evidence="2 3" key="1">
    <citation type="journal article" date="2024" name="IMA Fungus">
        <title>IMA Genome - F19 : A genome assembly and annotation guide to empower mycologists, including annotated draft genome sequences of Ceratocystis pirilliformis, Diaporthe australafricana, Fusarium ophioides, Paecilomyces lecythidis, and Sporothrix stenoceras.</title>
        <authorList>
            <person name="Aylward J."/>
            <person name="Wilson A.M."/>
            <person name="Visagie C.M."/>
            <person name="Spraker J."/>
            <person name="Barnes I."/>
            <person name="Buitendag C."/>
            <person name="Ceriani C."/>
            <person name="Del Mar Angel L."/>
            <person name="du Plessis D."/>
            <person name="Fuchs T."/>
            <person name="Gasser K."/>
            <person name="Kramer D."/>
            <person name="Li W."/>
            <person name="Munsamy K."/>
            <person name="Piso A."/>
            <person name="Price J.L."/>
            <person name="Sonnekus B."/>
            <person name="Thomas C."/>
            <person name="van der Nest A."/>
            <person name="van Dijk A."/>
            <person name="van Heerden A."/>
            <person name="van Vuuren N."/>
            <person name="Yilmaz N."/>
            <person name="Duong T.A."/>
            <person name="van der Merwe N.A."/>
            <person name="Wingfield M.J."/>
            <person name="Wingfield B.D."/>
        </authorList>
    </citation>
    <scope>NUCLEOTIDE SEQUENCE [LARGE SCALE GENOMIC DNA]</scope>
    <source>
        <strain evidence="2 3">CMW 12675</strain>
    </source>
</reference>
<gene>
    <name evidence="2" type="ORF">Cpir12675_002582</name>
</gene>
<accession>A0ABR3Z8J7</accession>
<comment type="caution">
    <text evidence="2">The sequence shown here is derived from an EMBL/GenBank/DDBJ whole genome shotgun (WGS) entry which is preliminary data.</text>
</comment>